<evidence type="ECO:0000313" key="13">
    <source>
        <dbReference type="Proteomes" id="UP000245934"/>
    </source>
</evidence>
<keyword evidence="4" id="KW-1003">Cell membrane</keyword>
<dbReference type="RefSeq" id="WP_109942368.1">
    <property type="nucleotide sequence ID" value="NZ_CP176366.1"/>
</dbReference>
<organism evidence="12 13">
    <name type="scientific">Methanospirillum stamsii</name>
    <dbReference type="NCBI Taxonomy" id="1277351"/>
    <lineage>
        <taxon>Archaea</taxon>
        <taxon>Methanobacteriati</taxon>
        <taxon>Methanobacteriota</taxon>
        <taxon>Stenosarchaea group</taxon>
        <taxon>Methanomicrobia</taxon>
        <taxon>Methanomicrobiales</taxon>
        <taxon>Methanospirillaceae</taxon>
        <taxon>Methanospirillum</taxon>
    </lineage>
</organism>
<dbReference type="SUPFAM" id="SSF81345">
    <property type="entry name" value="ABC transporter involved in vitamin B12 uptake, BtuC"/>
    <property type="match status" value="1"/>
</dbReference>
<dbReference type="GO" id="GO:0005886">
    <property type="term" value="C:plasma membrane"/>
    <property type="evidence" value="ECO:0007669"/>
    <property type="project" value="UniProtKB-SubCell"/>
</dbReference>
<dbReference type="Pfam" id="PF01032">
    <property type="entry name" value="FecCD"/>
    <property type="match status" value="1"/>
</dbReference>
<keyword evidence="7 11" id="KW-0472">Membrane</keyword>
<evidence type="ECO:0000256" key="9">
    <source>
        <dbReference type="ARBA" id="ARBA00064420"/>
    </source>
</evidence>
<proteinExistence type="inferred from homology"/>
<keyword evidence="5 11" id="KW-0812">Transmembrane</keyword>
<feature type="transmembrane region" description="Helical" evidence="11">
    <location>
        <begin position="99"/>
        <end position="120"/>
    </location>
</feature>
<feature type="transmembrane region" description="Helical" evidence="11">
    <location>
        <begin position="157"/>
        <end position="178"/>
    </location>
</feature>
<evidence type="ECO:0000256" key="2">
    <source>
        <dbReference type="ARBA" id="ARBA00007935"/>
    </source>
</evidence>
<keyword evidence="13" id="KW-1185">Reference proteome</keyword>
<comment type="function">
    <text evidence="8">Required for corrinoid utilization. Probably part of the ABC transporter complex BtuCDF involved in cobalamin (vitamin B12) import. Probably involved in the translocation of the substrate across the membrane.</text>
</comment>
<dbReference type="InterPro" id="IPR000522">
    <property type="entry name" value="ABC_transptr_permease_BtuC"/>
</dbReference>
<feature type="transmembrane region" description="Helical" evidence="11">
    <location>
        <begin position="343"/>
        <end position="364"/>
    </location>
</feature>
<sequence length="373" mass="40371">MNSSYEPVSEAAKNHRQKRSEKLIKVQKEYRRLLGRKIAFLTGIVLLITFAVAYIITLGPLGMTIPQVYETLLARYLPGIFNMDEVFEQVVWNIRFPRIIGGIFAGFGFGICGCVMQAVLKNPLASPFTLGISSGAHFGVAIAAVFGVAIIGGEYLLIANAFLFAMLCSLFIVSLAALKGATSETLILAGIAVNYLFSSLSQLMAYFANDEQLRLMSLWGMGDLSAFSWSKFGLFVAIFVICTPILLSKARDLNLMTIGDDSALSLGVNANRVRMVTMMVSSVLVATIVCFTGTIGFIGLVAPHMARMLIGTDHRILIPASGILGACLLICADAVAMNIIGPTIIPTGIMTALLGVPFFLYLVLKGKRKEFWQ</sequence>
<accession>A0A2V2MNK9</accession>
<comment type="caution">
    <text evidence="12">The sequence shown here is derived from an EMBL/GenBank/DDBJ whole genome shotgun (WGS) entry which is preliminary data.</text>
</comment>
<evidence type="ECO:0000256" key="11">
    <source>
        <dbReference type="SAM" id="Phobius"/>
    </source>
</evidence>
<feature type="transmembrane region" description="Helical" evidence="11">
    <location>
        <begin position="38"/>
        <end position="56"/>
    </location>
</feature>
<comment type="similarity">
    <text evidence="2">Belongs to the binding-protein-dependent transport system permease family. FecCD subfamily.</text>
</comment>
<feature type="transmembrane region" description="Helical" evidence="11">
    <location>
        <begin position="127"/>
        <end position="151"/>
    </location>
</feature>
<feature type="transmembrane region" description="Helical" evidence="11">
    <location>
        <begin position="228"/>
        <end position="247"/>
    </location>
</feature>
<evidence type="ECO:0000256" key="10">
    <source>
        <dbReference type="ARBA" id="ARBA00071366"/>
    </source>
</evidence>
<feature type="transmembrane region" description="Helical" evidence="11">
    <location>
        <begin position="282"/>
        <end position="304"/>
    </location>
</feature>
<dbReference type="FunFam" id="1.10.3470.10:FF:000001">
    <property type="entry name" value="Vitamin B12 ABC transporter permease BtuC"/>
    <property type="match status" value="1"/>
</dbReference>
<comment type="subunit">
    <text evidence="9">The complex is composed of two ATP-binding proteins (BtuD), two transmembrane proteins (BtuC) and a solute-binding protein (BtuF).</text>
</comment>
<dbReference type="Proteomes" id="UP000245934">
    <property type="component" value="Unassembled WGS sequence"/>
</dbReference>
<dbReference type="Gene3D" id="1.10.3470.10">
    <property type="entry name" value="ABC transporter involved in vitamin B12 uptake, BtuC"/>
    <property type="match status" value="1"/>
</dbReference>
<evidence type="ECO:0000256" key="4">
    <source>
        <dbReference type="ARBA" id="ARBA00022475"/>
    </source>
</evidence>
<dbReference type="GeneID" id="97607919"/>
<evidence type="ECO:0000256" key="6">
    <source>
        <dbReference type="ARBA" id="ARBA00022989"/>
    </source>
</evidence>
<dbReference type="PANTHER" id="PTHR30472">
    <property type="entry name" value="FERRIC ENTEROBACTIN TRANSPORT SYSTEM PERMEASE PROTEIN"/>
    <property type="match status" value="1"/>
</dbReference>
<evidence type="ECO:0000256" key="8">
    <source>
        <dbReference type="ARBA" id="ARBA00053891"/>
    </source>
</evidence>
<protein>
    <recommendedName>
        <fullName evidence="10">Cobalamin import system permease protein BtuC</fullName>
    </recommendedName>
</protein>
<evidence type="ECO:0000256" key="3">
    <source>
        <dbReference type="ARBA" id="ARBA00022448"/>
    </source>
</evidence>
<evidence type="ECO:0000256" key="1">
    <source>
        <dbReference type="ARBA" id="ARBA00004651"/>
    </source>
</evidence>
<dbReference type="GO" id="GO:0022857">
    <property type="term" value="F:transmembrane transporter activity"/>
    <property type="evidence" value="ECO:0007669"/>
    <property type="project" value="InterPro"/>
</dbReference>
<dbReference type="PANTHER" id="PTHR30472:SF25">
    <property type="entry name" value="ABC TRANSPORTER PERMEASE PROTEIN MJ0876-RELATED"/>
    <property type="match status" value="1"/>
</dbReference>
<reference evidence="12 13" key="1">
    <citation type="submission" date="2018-05" db="EMBL/GenBank/DDBJ databases">
        <title>Draft genome of Methanospirillum stamsii Pt1.</title>
        <authorList>
            <person name="Dueholm M.S."/>
            <person name="Nielsen P.H."/>
            <person name="Bakmann L.F."/>
            <person name="Otzen D.E."/>
        </authorList>
    </citation>
    <scope>NUCLEOTIDE SEQUENCE [LARGE SCALE GENOMIC DNA]</scope>
    <source>
        <strain evidence="12 13">Pt1</strain>
    </source>
</reference>
<dbReference type="InterPro" id="IPR037294">
    <property type="entry name" value="ABC_BtuC-like"/>
</dbReference>
<dbReference type="CDD" id="cd06550">
    <property type="entry name" value="TM_ABC_iron-siderophores_like"/>
    <property type="match status" value="1"/>
</dbReference>
<keyword evidence="6 11" id="KW-1133">Transmembrane helix</keyword>
<dbReference type="OrthoDB" id="27848at2157"/>
<evidence type="ECO:0000313" key="12">
    <source>
        <dbReference type="EMBL" id="PWR69692.1"/>
    </source>
</evidence>
<dbReference type="GO" id="GO:0033214">
    <property type="term" value="P:siderophore-iron import into cell"/>
    <property type="evidence" value="ECO:0007669"/>
    <property type="project" value="TreeGrafter"/>
</dbReference>
<feature type="transmembrane region" description="Helical" evidence="11">
    <location>
        <begin position="185"/>
        <end position="208"/>
    </location>
</feature>
<keyword evidence="3" id="KW-0813">Transport</keyword>
<dbReference type="EMBL" id="QGMZ01000056">
    <property type="protein sequence ID" value="PWR69692.1"/>
    <property type="molecule type" value="Genomic_DNA"/>
</dbReference>
<evidence type="ECO:0000256" key="5">
    <source>
        <dbReference type="ARBA" id="ARBA00022692"/>
    </source>
</evidence>
<evidence type="ECO:0000256" key="7">
    <source>
        <dbReference type="ARBA" id="ARBA00023136"/>
    </source>
</evidence>
<name>A0A2V2MNK9_9EURY</name>
<dbReference type="AlphaFoldDB" id="A0A2V2MNK9"/>
<comment type="subcellular location">
    <subcellularLocation>
        <location evidence="1">Cell membrane</location>
        <topology evidence="1">Multi-pass membrane protein</topology>
    </subcellularLocation>
</comment>
<gene>
    <name evidence="12" type="ORF">DLD82_17205</name>
</gene>